<name>A0A166TS58_9AGAM</name>
<evidence type="ECO:0000313" key="3">
    <source>
        <dbReference type="Proteomes" id="UP000076532"/>
    </source>
</evidence>
<keyword evidence="1" id="KW-0732">Signal</keyword>
<sequence>MQVVALCLLVASVKVEPRGWQGLSPRTRARRGNGKIPAGQMQNKPAAIIDAWMRSPDGCSPDDSTLMYSTSTAFMEIKSVRAALTSFAAQIVLKEIVREVEDAIKPENGLHVSMKGKMNSLCWRHHKQCRILWKHPIIQSKARVVRQCASHEHELYEVEAVENWADAVQLVTVRLVWEIESQGTKLKSQELATTGEEKGQGCYECYGSSIIADLPFLVTVRFPFSS</sequence>
<keyword evidence="3" id="KW-1185">Reference proteome</keyword>
<dbReference type="STRING" id="436010.A0A166TS58"/>
<protein>
    <submittedName>
        <fullName evidence="2">Uncharacterized protein</fullName>
    </submittedName>
</protein>
<dbReference type="Proteomes" id="UP000076532">
    <property type="component" value="Unassembled WGS sequence"/>
</dbReference>
<reference evidence="2 3" key="1">
    <citation type="journal article" date="2016" name="Mol. Biol. Evol.">
        <title>Comparative Genomics of Early-Diverging Mushroom-Forming Fungi Provides Insights into the Origins of Lignocellulose Decay Capabilities.</title>
        <authorList>
            <person name="Nagy L.G."/>
            <person name="Riley R."/>
            <person name="Tritt A."/>
            <person name="Adam C."/>
            <person name="Daum C."/>
            <person name="Floudas D."/>
            <person name="Sun H."/>
            <person name="Yadav J.S."/>
            <person name="Pangilinan J."/>
            <person name="Larsson K.H."/>
            <person name="Matsuura K."/>
            <person name="Barry K."/>
            <person name="Labutti K."/>
            <person name="Kuo R."/>
            <person name="Ohm R.A."/>
            <person name="Bhattacharya S.S."/>
            <person name="Shirouzu T."/>
            <person name="Yoshinaga Y."/>
            <person name="Martin F.M."/>
            <person name="Grigoriev I.V."/>
            <person name="Hibbett D.S."/>
        </authorList>
    </citation>
    <scope>NUCLEOTIDE SEQUENCE [LARGE SCALE GENOMIC DNA]</scope>
    <source>
        <strain evidence="2 3">CBS 109695</strain>
    </source>
</reference>
<dbReference type="EMBL" id="KV417491">
    <property type="protein sequence ID" value="KZP30917.1"/>
    <property type="molecule type" value="Genomic_DNA"/>
</dbReference>
<dbReference type="OrthoDB" id="3013020at2759"/>
<feature type="chain" id="PRO_5007880198" evidence="1">
    <location>
        <begin position="18"/>
        <end position="226"/>
    </location>
</feature>
<evidence type="ECO:0000256" key="1">
    <source>
        <dbReference type="SAM" id="SignalP"/>
    </source>
</evidence>
<evidence type="ECO:0000313" key="2">
    <source>
        <dbReference type="EMBL" id="KZP30917.1"/>
    </source>
</evidence>
<proteinExistence type="predicted"/>
<feature type="signal peptide" evidence="1">
    <location>
        <begin position="1"/>
        <end position="17"/>
    </location>
</feature>
<gene>
    <name evidence="2" type="ORF">FIBSPDRAFT_883643</name>
</gene>
<dbReference type="AlphaFoldDB" id="A0A166TS58"/>
<organism evidence="2 3">
    <name type="scientific">Athelia psychrophila</name>
    <dbReference type="NCBI Taxonomy" id="1759441"/>
    <lineage>
        <taxon>Eukaryota</taxon>
        <taxon>Fungi</taxon>
        <taxon>Dikarya</taxon>
        <taxon>Basidiomycota</taxon>
        <taxon>Agaricomycotina</taxon>
        <taxon>Agaricomycetes</taxon>
        <taxon>Agaricomycetidae</taxon>
        <taxon>Atheliales</taxon>
        <taxon>Atheliaceae</taxon>
        <taxon>Athelia</taxon>
    </lineage>
</organism>
<accession>A0A166TS58</accession>